<organism evidence="3 4">
    <name type="scientific">Nyssa sinensis</name>
    <dbReference type="NCBI Taxonomy" id="561372"/>
    <lineage>
        <taxon>Eukaryota</taxon>
        <taxon>Viridiplantae</taxon>
        <taxon>Streptophyta</taxon>
        <taxon>Embryophyta</taxon>
        <taxon>Tracheophyta</taxon>
        <taxon>Spermatophyta</taxon>
        <taxon>Magnoliopsida</taxon>
        <taxon>eudicotyledons</taxon>
        <taxon>Gunneridae</taxon>
        <taxon>Pentapetalae</taxon>
        <taxon>asterids</taxon>
        <taxon>Cornales</taxon>
        <taxon>Nyssaceae</taxon>
        <taxon>Nyssa</taxon>
    </lineage>
</organism>
<dbReference type="PANTHER" id="PTHR23160:SF19">
    <property type="entry name" value="MYOSIN HEAVY CHAIN-RELATED PROTEIN"/>
    <property type="match status" value="1"/>
</dbReference>
<dbReference type="GO" id="GO:0007131">
    <property type="term" value="P:reciprocal meiotic recombination"/>
    <property type="evidence" value="ECO:0007669"/>
    <property type="project" value="TreeGrafter"/>
</dbReference>
<evidence type="ECO:0000313" key="4">
    <source>
        <dbReference type="Proteomes" id="UP000325577"/>
    </source>
</evidence>
<dbReference type="OrthoDB" id="2019763at2759"/>
<name>A0A5J5A6K4_9ASTE</name>
<gene>
    <name evidence="3" type="ORF">F0562_007337</name>
</gene>
<keyword evidence="4" id="KW-1185">Reference proteome</keyword>
<evidence type="ECO:0000256" key="1">
    <source>
        <dbReference type="ARBA" id="ARBA00023054"/>
    </source>
</evidence>
<feature type="coiled-coil region" evidence="2">
    <location>
        <begin position="300"/>
        <end position="547"/>
    </location>
</feature>
<dbReference type="PANTHER" id="PTHR23160">
    <property type="entry name" value="SYNAPTONEMAL COMPLEX PROTEIN-RELATED"/>
    <property type="match status" value="1"/>
</dbReference>
<protein>
    <submittedName>
        <fullName evidence="3">Uncharacterized protein</fullName>
    </submittedName>
</protein>
<accession>A0A5J5A6K4</accession>
<evidence type="ECO:0000313" key="3">
    <source>
        <dbReference type="EMBL" id="KAA8525482.1"/>
    </source>
</evidence>
<dbReference type="Proteomes" id="UP000325577">
    <property type="component" value="Linkage Group LG3"/>
</dbReference>
<feature type="coiled-coil region" evidence="2">
    <location>
        <begin position="596"/>
        <end position="705"/>
    </location>
</feature>
<dbReference type="EMBL" id="CM018046">
    <property type="protein sequence ID" value="KAA8525482.1"/>
    <property type="molecule type" value="Genomic_DNA"/>
</dbReference>
<proteinExistence type="predicted"/>
<sequence length="770" mass="88344">MAMSATLHAPSSFQQSEFFALRRDGEQKRFSLMIAPKRKGHSSWIIKSVLQKRNSSVDDNGPTEPAMVLLERLFAKTQKLEEQMCSDSHLPQDAQSVLDLGILESDLLAALEALKMKEEYLQDAERKVLLEHTELKRAKEELERREEEIAAACSKKEKLEEELKQANLNLVSQATKIEDLQLQLKERDQEISAAQSALSLKEDEIKEMKNELMKKSEEAANIECELKSKAQLLNEANEIVKKQEVEVQELRNAIQAKEKELEVSVTLRKVEEGKLKVAEANLEKRTMEWLLAQEEVKKLADEASKHAGEANETLEDLRRVKKLLSDVRSELVLSQKALASSRRKMEDQEQLLEKQLIELEEQKRSVVSYLTSLKDAQIEVESERAKFRVAEARNKELERDLSMEKELIEDLQGELNKERSSLQQAIKEMSSIQEELDRKSTEFGETRNVLQVKESEMVEARLEIQHLKSEHAALQLMLEERDLELFNARKKLEEVNEEIAELRMLMSSREDQHIQATAMLTEKEEHVQTMQHELNDTKLKISEAESVVERIVELTNKMLTSVKHEDYDGMSMFDYMEHKKLHQLSEKPTDDFKWQKKQLEAELEFTRESLRTKEMEVLAAQRALTIKDEELKMLFGRLDSREKEIKELKEEMTQDANDLRKLYALAQERIGGKSIGDLAIEKLQLEAAQLEVAAATSALHKLTEMSRELLNKASLSVEADSDTSIFLQNGSDPSVLEHNECLSEVKSEVARLSALTEQLMKEAGIVGDVN</sequence>
<keyword evidence="1 2" id="KW-0175">Coiled coil</keyword>
<dbReference type="AlphaFoldDB" id="A0A5J5A6K4"/>
<reference evidence="3 4" key="1">
    <citation type="submission" date="2019-09" db="EMBL/GenBank/DDBJ databases">
        <title>A chromosome-level genome assembly of the Chinese tupelo Nyssa sinensis.</title>
        <authorList>
            <person name="Yang X."/>
            <person name="Kang M."/>
            <person name="Yang Y."/>
            <person name="Xiong H."/>
            <person name="Wang M."/>
            <person name="Zhang Z."/>
            <person name="Wang Z."/>
            <person name="Wu H."/>
            <person name="Ma T."/>
            <person name="Liu J."/>
            <person name="Xi Z."/>
        </authorList>
    </citation>
    <scope>NUCLEOTIDE SEQUENCE [LARGE SCALE GENOMIC DNA]</scope>
    <source>
        <strain evidence="3">J267</strain>
        <tissue evidence="3">Leaf</tissue>
    </source>
</reference>
<feature type="coiled-coil region" evidence="2">
    <location>
        <begin position="121"/>
        <end position="260"/>
    </location>
</feature>
<evidence type="ECO:0000256" key="2">
    <source>
        <dbReference type="SAM" id="Coils"/>
    </source>
</evidence>